<dbReference type="PROSITE" id="PS51257">
    <property type="entry name" value="PROKAR_LIPOPROTEIN"/>
    <property type="match status" value="1"/>
</dbReference>
<keyword evidence="2" id="KW-0614">Plasmid</keyword>
<dbReference type="RefSeq" id="WP_216126739.1">
    <property type="nucleotide sequence ID" value="NZ_CP086240.1"/>
</dbReference>
<evidence type="ECO:0008006" key="4">
    <source>
        <dbReference type="Google" id="ProtNLM"/>
    </source>
</evidence>
<sequence>MKKTMRIISLILMLLVFTTMIGCQNKNGSTIQQKDIRESVWTQLSKSEQNEMVGTWNDGKIEKSIAKKDSNTFTLDDKSLDGKEVYLITFKSKNESTIGNVRKLVDIKSGKIVGSAFRN</sequence>
<organism evidence="2 3">
    <name type="scientific">Clostridium estertheticum</name>
    <dbReference type="NCBI Taxonomy" id="238834"/>
    <lineage>
        <taxon>Bacteria</taxon>
        <taxon>Bacillati</taxon>
        <taxon>Bacillota</taxon>
        <taxon>Clostridia</taxon>
        <taxon>Eubacteriales</taxon>
        <taxon>Clostridiaceae</taxon>
        <taxon>Clostridium</taxon>
    </lineage>
</organism>
<keyword evidence="1" id="KW-0732">Signal</keyword>
<dbReference type="Proteomes" id="UP001164733">
    <property type="component" value="Plasmid pCF009-a"/>
</dbReference>
<evidence type="ECO:0000313" key="3">
    <source>
        <dbReference type="Proteomes" id="UP001164733"/>
    </source>
</evidence>
<dbReference type="AlphaFoldDB" id="A0AA47EN17"/>
<gene>
    <name evidence="2" type="ORF">LL038_24760</name>
</gene>
<accession>A0AA47EN17</accession>
<geneLocation type="plasmid" evidence="2 3">
    <name>pCF009-a</name>
</geneLocation>
<dbReference type="EMBL" id="CP086240">
    <property type="protein sequence ID" value="WAG63242.1"/>
    <property type="molecule type" value="Genomic_DNA"/>
</dbReference>
<reference evidence="2" key="1">
    <citation type="submission" date="2021-11" db="EMBL/GenBank/DDBJ databases">
        <title>Clostridia strains as spoilage organisms.</title>
        <authorList>
            <person name="Wambui J."/>
            <person name="Stevens M.J.A."/>
            <person name="Stephan R."/>
        </authorList>
    </citation>
    <scope>NUCLEOTIDE SEQUENCE</scope>
    <source>
        <strain evidence="2">CF009</strain>
        <plasmid evidence="2">pCF009-a</plasmid>
    </source>
</reference>
<evidence type="ECO:0000256" key="1">
    <source>
        <dbReference type="SAM" id="SignalP"/>
    </source>
</evidence>
<proteinExistence type="predicted"/>
<protein>
    <recommendedName>
        <fullName evidence="4">DUF5640 domain-containing protein</fullName>
    </recommendedName>
</protein>
<feature type="chain" id="PRO_5041231917" description="DUF5640 domain-containing protein" evidence="1">
    <location>
        <begin position="22"/>
        <end position="119"/>
    </location>
</feature>
<evidence type="ECO:0000313" key="2">
    <source>
        <dbReference type="EMBL" id="WAG63242.1"/>
    </source>
</evidence>
<name>A0AA47EN17_9CLOT</name>
<feature type="signal peptide" evidence="1">
    <location>
        <begin position="1"/>
        <end position="21"/>
    </location>
</feature>